<reference evidence="2" key="1">
    <citation type="submission" date="2017-08" db="EMBL/GenBank/DDBJ databases">
        <title>Draft genome sequence of Lactococcus sp. strain Rs-Y01, isolated from the gut of the lower termite Reticulitermes speratus.</title>
        <authorList>
            <person name="Ohkuma M."/>
            <person name="Yuki M."/>
        </authorList>
    </citation>
    <scope>NUCLEOTIDE SEQUENCE [LARGE SCALE GENOMIC DNA]</scope>
    <source>
        <strain evidence="2">Rs-Y01</strain>
    </source>
</reference>
<evidence type="ECO:0000313" key="2">
    <source>
        <dbReference type="Proteomes" id="UP000218689"/>
    </source>
</evidence>
<dbReference type="AlphaFoldDB" id="A0A224X708"/>
<dbReference type="OrthoDB" id="2195096at2"/>
<accession>A0A224X708</accession>
<dbReference type="EMBL" id="BEDT01000005">
    <property type="protein sequence ID" value="GAX48326.1"/>
    <property type="molecule type" value="Genomic_DNA"/>
</dbReference>
<name>A0A224X708_9LACT</name>
<protein>
    <recommendedName>
        <fullName evidence="3">LXG domain-containing protein</fullName>
    </recommendedName>
</protein>
<dbReference type="RefSeq" id="WP_094785338.1">
    <property type="nucleotide sequence ID" value="NZ_BEDT01000005.1"/>
</dbReference>
<dbReference type="Proteomes" id="UP000218689">
    <property type="component" value="Unassembled WGS sequence"/>
</dbReference>
<gene>
    <name evidence="1" type="ORF">RsY01_1942</name>
</gene>
<sequence length="460" mass="52107">MVTKYNVSESNQLVSGLQANLANSREVYNNLSQAMGNFFSALLSNQLQGATYASANRYFSQVLNPLVTKGKQIVLDGEGDLKTFTREAKKINDYGDLDKTKLEADKQVKEETKRSAETHLSELNSWKALKTIEPYIYDQLVKMAETTQTQMTKDIKKIDEKLRALETFETNTNELFIDSFTALEAFQRAVVELKNVKISSSGFVTIPDNIFKLISEMDGVKLAAGDGNSYYKGLPSGYRDEIEKIIDSELSATEKADKIASIYEQYLYSLNPEAFKKYDEIRKKYDDEKSFERIKAEEELTKELQKLPIDIREIARMLGDDVISISSKNGFDYMEFYNMVQTNHPLDLKKREFGDSGYSIWSRGWSGNESTDFLGNYLYGYYGQGVLAIGGETLKIAGGVAQIWSDREKRPLKIIGYVVGATLSPIGTLLVWKLKDYGDNAGDGKYIQMGIDDYEKYHKK</sequence>
<organism evidence="1 2">
    <name type="scientific">Pseudolactococcus reticulitermitis</name>
    <dbReference type="NCBI Taxonomy" id="2025039"/>
    <lineage>
        <taxon>Bacteria</taxon>
        <taxon>Bacillati</taxon>
        <taxon>Bacillota</taxon>
        <taxon>Bacilli</taxon>
        <taxon>Lactobacillales</taxon>
        <taxon>Streptococcaceae</taxon>
        <taxon>Pseudolactococcus</taxon>
    </lineage>
</organism>
<keyword evidence="2" id="KW-1185">Reference proteome</keyword>
<proteinExistence type="predicted"/>
<evidence type="ECO:0008006" key="3">
    <source>
        <dbReference type="Google" id="ProtNLM"/>
    </source>
</evidence>
<comment type="caution">
    <text evidence="1">The sequence shown here is derived from an EMBL/GenBank/DDBJ whole genome shotgun (WGS) entry which is preliminary data.</text>
</comment>
<evidence type="ECO:0000313" key="1">
    <source>
        <dbReference type="EMBL" id="GAX48326.1"/>
    </source>
</evidence>